<feature type="compositionally biased region" description="Low complexity" evidence="1">
    <location>
        <begin position="361"/>
        <end position="372"/>
    </location>
</feature>
<feature type="transmembrane region" description="Helical" evidence="2">
    <location>
        <begin position="117"/>
        <end position="135"/>
    </location>
</feature>
<dbReference type="OrthoDB" id="246483at2"/>
<feature type="transmembrane region" description="Helical" evidence="2">
    <location>
        <begin position="186"/>
        <end position="207"/>
    </location>
</feature>
<comment type="caution">
    <text evidence="3">The sequence shown here is derived from an EMBL/GenBank/DDBJ whole genome shotgun (WGS) entry which is preliminary data.</text>
</comment>
<feature type="compositionally biased region" description="Acidic residues" evidence="1">
    <location>
        <begin position="303"/>
        <end position="317"/>
    </location>
</feature>
<protein>
    <submittedName>
        <fullName evidence="3">Uncharacterized protein</fullName>
    </submittedName>
</protein>
<feature type="compositionally biased region" description="Acidic residues" evidence="1">
    <location>
        <begin position="506"/>
        <end position="521"/>
    </location>
</feature>
<sequence length="589" mass="66676">MPPGRRNPDRRRRVLYQSQALPDVSATAAERRAALKLREARQPVKAFGSRVHRRLRARWFSLVPVRRRSLLLMIAVLLGVGFLLSLAHHAAVSWPALAQRPELTRALRLDRPDSFGRWFQSMVLMLTAGASFLIYQLRRYRNDDYRGHYRLWRLMLVLLILASINAQVGMVQWTGDAIDAVFGKRVALSGAGWLRILLGVGGAVLTMRLIAEVARCRGALVNMIAAAALLAIPEAARWQFVTVDSLLISTLVIAAPLLGSACLLVACTAYLRQLYRQARDLPEQPIMERILSTRLNVFRPEREDEDSFNTASEDEASDDKPSGGWFSRWRKRQNEDDLVEQEKRERQPSRQVVSTPPPQRQQPQSQPSVKQPVARKQSVEEDVDENDEPTTEAFESKPPRRWFGLRRAKPDPEDNLDEQDEQDEKAAEASAENDDEQQEDSPKTKRRGGLFSGFRMRPKRELDEEDESEPEATAVDDELLSDDGESAPKPKKGLFGWLSRKKQADDDSDMDGGDEEQEEEAANAAEYAQQRSKPSLMQRVAQRRDVANNDADEDADGDPLDPDGIDWDSLSKSERRRLRKKLKRSGNAA</sequence>
<feature type="transmembrane region" description="Helical" evidence="2">
    <location>
        <begin position="156"/>
        <end position="174"/>
    </location>
</feature>
<feature type="compositionally biased region" description="Acidic residues" evidence="1">
    <location>
        <begin position="463"/>
        <end position="485"/>
    </location>
</feature>
<accession>A0A5C6B794</accession>
<feature type="transmembrane region" description="Helical" evidence="2">
    <location>
        <begin position="219"/>
        <end position="240"/>
    </location>
</feature>
<organism evidence="3 4">
    <name type="scientific">Stieleria varia</name>
    <dbReference type="NCBI Taxonomy" id="2528005"/>
    <lineage>
        <taxon>Bacteria</taxon>
        <taxon>Pseudomonadati</taxon>
        <taxon>Planctomycetota</taxon>
        <taxon>Planctomycetia</taxon>
        <taxon>Pirellulales</taxon>
        <taxon>Pirellulaceae</taxon>
        <taxon>Stieleria</taxon>
    </lineage>
</organism>
<feature type="transmembrane region" description="Helical" evidence="2">
    <location>
        <begin position="70"/>
        <end position="97"/>
    </location>
</feature>
<keyword evidence="2" id="KW-0472">Membrane</keyword>
<reference evidence="3 4" key="1">
    <citation type="submission" date="2019-02" db="EMBL/GenBank/DDBJ databases">
        <title>Deep-cultivation of Planctomycetes and their phenomic and genomic characterization uncovers novel biology.</title>
        <authorList>
            <person name="Wiegand S."/>
            <person name="Jogler M."/>
            <person name="Boedeker C."/>
            <person name="Pinto D."/>
            <person name="Vollmers J."/>
            <person name="Rivas-Marin E."/>
            <person name="Kohn T."/>
            <person name="Peeters S.H."/>
            <person name="Heuer A."/>
            <person name="Rast P."/>
            <person name="Oberbeckmann S."/>
            <person name="Bunk B."/>
            <person name="Jeske O."/>
            <person name="Meyerdierks A."/>
            <person name="Storesund J.E."/>
            <person name="Kallscheuer N."/>
            <person name="Luecker S."/>
            <person name="Lage O.M."/>
            <person name="Pohl T."/>
            <person name="Merkel B.J."/>
            <person name="Hornburger P."/>
            <person name="Mueller R.-W."/>
            <person name="Bruemmer F."/>
            <person name="Labrenz M."/>
            <person name="Spormann A.M."/>
            <person name="Op Den Camp H."/>
            <person name="Overmann J."/>
            <person name="Amann R."/>
            <person name="Jetten M.S.M."/>
            <person name="Mascher T."/>
            <person name="Medema M.H."/>
            <person name="Devos D.P."/>
            <person name="Kaster A.-K."/>
            <person name="Ovreas L."/>
            <person name="Rohde M."/>
            <person name="Galperin M.Y."/>
            <person name="Jogler C."/>
        </authorList>
    </citation>
    <scope>NUCLEOTIDE SEQUENCE [LARGE SCALE GENOMIC DNA]</scope>
    <source>
        <strain evidence="3 4">Pla52n</strain>
    </source>
</reference>
<feature type="transmembrane region" description="Helical" evidence="2">
    <location>
        <begin position="246"/>
        <end position="271"/>
    </location>
</feature>
<evidence type="ECO:0000256" key="1">
    <source>
        <dbReference type="SAM" id="MobiDB-lite"/>
    </source>
</evidence>
<dbReference type="RefSeq" id="WP_146519451.1">
    <property type="nucleotide sequence ID" value="NZ_CP151726.1"/>
</dbReference>
<gene>
    <name evidence="3" type="ORF">Pla52n_20850</name>
</gene>
<keyword evidence="2" id="KW-1133">Transmembrane helix</keyword>
<keyword evidence="4" id="KW-1185">Reference proteome</keyword>
<evidence type="ECO:0000256" key="2">
    <source>
        <dbReference type="SAM" id="Phobius"/>
    </source>
</evidence>
<feature type="compositionally biased region" description="Basic and acidic residues" evidence="1">
    <location>
        <begin position="332"/>
        <end position="348"/>
    </location>
</feature>
<dbReference type="EMBL" id="SJPN01000002">
    <property type="protein sequence ID" value="TWU06364.1"/>
    <property type="molecule type" value="Genomic_DNA"/>
</dbReference>
<feature type="compositionally biased region" description="Acidic residues" evidence="1">
    <location>
        <begin position="413"/>
        <end position="423"/>
    </location>
</feature>
<evidence type="ECO:0000313" key="4">
    <source>
        <dbReference type="Proteomes" id="UP000320176"/>
    </source>
</evidence>
<keyword evidence="2" id="KW-0812">Transmembrane</keyword>
<evidence type="ECO:0000313" key="3">
    <source>
        <dbReference type="EMBL" id="TWU06364.1"/>
    </source>
</evidence>
<dbReference type="AlphaFoldDB" id="A0A5C6B794"/>
<name>A0A5C6B794_9BACT</name>
<feature type="compositionally biased region" description="Acidic residues" evidence="1">
    <location>
        <begin position="380"/>
        <end position="390"/>
    </location>
</feature>
<feature type="compositionally biased region" description="Acidic residues" evidence="1">
    <location>
        <begin position="550"/>
        <end position="566"/>
    </location>
</feature>
<feature type="region of interest" description="Disordered" evidence="1">
    <location>
        <begin position="301"/>
        <end position="568"/>
    </location>
</feature>
<proteinExistence type="predicted"/>
<dbReference type="Proteomes" id="UP000320176">
    <property type="component" value="Unassembled WGS sequence"/>
</dbReference>